<dbReference type="SMART" id="SM00344">
    <property type="entry name" value="HTH_ASNC"/>
    <property type="match status" value="2"/>
</dbReference>
<dbReference type="Pfam" id="PF13404">
    <property type="entry name" value="HTH_AsnC-type"/>
    <property type="match status" value="2"/>
</dbReference>
<keyword evidence="1" id="KW-0805">Transcription regulation</keyword>
<dbReference type="PROSITE" id="PS50956">
    <property type="entry name" value="HTH_ASNC_2"/>
    <property type="match status" value="1"/>
</dbReference>
<organism evidence="5 6">
    <name type="scientific">Amycolatopsis tucumanensis</name>
    <dbReference type="NCBI Taxonomy" id="401106"/>
    <lineage>
        <taxon>Bacteria</taxon>
        <taxon>Bacillati</taxon>
        <taxon>Actinomycetota</taxon>
        <taxon>Actinomycetes</taxon>
        <taxon>Pseudonocardiales</taxon>
        <taxon>Pseudonocardiaceae</taxon>
        <taxon>Amycolatopsis</taxon>
    </lineage>
</organism>
<dbReference type="Proteomes" id="UP001501624">
    <property type="component" value="Unassembled WGS sequence"/>
</dbReference>
<dbReference type="SUPFAM" id="SSF54909">
    <property type="entry name" value="Dimeric alpha+beta barrel"/>
    <property type="match status" value="1"/>
</dbReference>
<dbReference type="InterPro" id="IPR019888">
    <property type="entry name" value="Tscrpt_reg_AsnC-like"/>
</dbReference>
<sequence>MREMTVLDELDRGLLHALHLDARAPFTKIAAVLGTSTQTVTRRYQRLTREAGLRVTGLPDPAGTRGQQWIVRLTAAPSTAHDIAHALARRDDTAWVRLTSGGTEIVAIVRAEPGAGNSLLLRDIPRTASVTSVSAHYLLHTYLGGPTAWRGHLDALSPAQQRELSRPAPTGEPVELGETDRVLLAALAQDGRAGYTALAAATGWSASTVARRVDELRGRGALFFDVEIDDALLGITASALLWMSVPPVHLDAVATELARHAELAVVAATTGRTNLLSIALCADTGALHRYLTTRLALPAITHLETAPILRTLKAVAPLVTPAGAASVRAGRGRPVR</sequence>
<gene>
    <name evidence="5" type="ORF">GCM10022380_34660</name>
</gene>
<evidence type="ECO:0000256" key="3">
    <source>
        <dbReference type="ARBA" id="ARBA00023163"/>
    </source>
</evidence>
<dbReference type="InterPro" id="IPR036390">
    <property type="entry name" value="WH_DNA-bd_sf"/>
</dbReference>
<dbReference type="PANTHER" id="PTHR30154:SF34">
    <property type="entry name" value="TRANSCRIPTIONAL REGULATOR AZLB"/>
    <property type="match status" value="1"/>
</dbReference>
<keyword evidence="3" id="KW-0804">Transcription</keyword>
<dbReference type="InterPro" id="IPR000485">
    <property type="entry name" value="AsnC-type_HTH_dom"/>
</dbReference>
<proteinExistence type="predicted"/>
<dbReference type="Gene3D" id="1.10.10.10">
    <property type="entry name" value="Winged helix-like DNA-binding domain superfamily/Winged helix DNA-binding domain"/>
    <property type="match status" value="2"/>
</dbReference>
<comment type="caution">
    <text evidence="5">The sequence shown here is derived from an EMBL/GenBank/DDBJ whole genome shotgun (WGS) entry which is preliminary data.</text>
</comment>
<evidence type="ECO:0000259" key="4">
    <source>
        <dbReference type="PROSITE" id="PS50956"/>
    </source>
</evidence>
<dbReference type="SUPFAM" id="SSF46785">
    <property type="entry name" value="Winged helix' DNA-binding domain"/>
    <property type="match status" value="2"/>
</dbReference>
<dbReference type="Gene3D" id="3.30.70.920">
    <property type="match status" value="1"/>
</dbReference>
<protein>
    <submittedName>
        <fullName evidence="5">AsnC family transcriptional regulator</fullName>
    </submittedName>
</protein>
<dbReference type="EMBL" id="BAABCM010000004">
    <property type="protein sequence ID" value="GAA3813754.1"/>
    <property type="molecule type" value="Genomic_DNA"/>
</dbReference>
<reference evidence="6" key="1">
    <citation type="journal article" date="2019" name="Int. J. Syst. Evol. Microbiol.">
        <title>The Global Catalogue of Microorganisms (GCM) 10K type strain sequencing project: providing services to taxonomists for standard genome sequencing and annotation.</title>
        <authorList>
            <consortium name="The Broad Institute Genomics Platform"/>
            <consortium name="The Broad Institute Genome Sequencing Center for Infectious Disease"/>
            <person name="Wu L."/>
            <person name="Ma J."/>
        </authorList>
    </citation>
    <scope>NUCLEOTIDE SEQUENCE [LARGE SCALE GENOMIC DNA]</scope>
    <source>
        <strain evidence="6">JCM 17017</strain>
    </source>
</reference>
<dbReference type="Pfam" id="PF22482">
    <property type="entry name" value="AsnC_trans_reg_3"/>
    <property type="match status" value="1"/>
</dbReference>
<evidence type="ECO:0000256" key="1">
    <source>
        <dbReference type="ARBA" id="ARBA00023015"/>
    </source>
</evidence>
<dbReference type="InterPro" id="IPR054609">
    <property type="entry name" value="PF0864-like_C"/>
</dbReference>
<keyword evidence="2" id="KW-0238">DNA-binding</keyword>
<evidence type="ECO:0000256" key="2">
    <source>
        <dbReference type="ARBA" id="ARBA00023125"/>
    </source>
</evidence>
<dbReference type="InterPro" id="IPR036388">
    <property type="entry name" value="WH-like_DNA-bd_sf"/>
</dbReference>
<keyword evidence="6" id="KW-1185">Reference proteome</keyword>
<accession>A0ABP7IAM2</accession>
<dbReference type="InterPro" id="IPR011008">
    <property type="entry name" value="Dimeric_a/b-barrel"/>
</dbReference>
<dbReference type="PANTHER" id="PTHR30154">
    <property type="entry name" value="LEUCINE-RESPONSIVE REGULATORY PROTEIN"/>
    <property type="match status" value="1"/>
</dbReference>
<feature type="domain" description="HTH asnC-type" evidence="4">
    <location>
        <begin position="176"/>
        <end position="236"/>
    </location>
</feature>
<name>A0ABP7IAM2_9PSEU</name>
<evidence type="ECO:0000313" key="6">
    <source>
        <dbReference type="Proteomes" id="UP001501624"/>
    </source>
</evidence>
<evidence type="ECO:0000313" key="5">
    <source>
        <dbReference type="EMBL" id="GAA3813754.1"/>
    </source>
</evidence>
<dbReference type="PRINTS" id="PR00033">
    <property type="entry name" value="HTHASNC"/>
</dbReference>